<reference evidence="2" key="1">
    <citation type="submission" date="2017-07" db="EMBL/GenBank/DDBJ databases">
        <title>Taro Niue Genome Assembly and Annotation.</title>
        <authorList>
            <person name="Atibalentja N."/>
            <person name="Keating K."/>
            <person name="Fields C.J."/>
        </authorList>
    </citation>
    <scope>NUCLEOTIDE SEQUENCE</scope>
    <source>
        <strain evidence="2">Niue_2</strain>
        <tissue evidence="2">Leaf</tissue>
    </source>
</reference>
<proteinExistence type="predicted"/>
<dbReference type="AlphaFoldDB" id="A0A843U913"/>
<evidence type="ECO:0000313" key="2">
    <source>
        <dbReference type="EMBL" id="MQL78557.1"/>
    </source>
</evidence>
<keyword evidence="3" id="KW-1185">Reference proteome</keyword>
<organism evidence="2 3">
    <name type="scientific">Colocasia esculenta</name>
    <name type="common">Wild taro</name>
    <name type="synonym">Arum esculentum</name>
    <dbReference type="NCBI Taxonomy" id="4460"/>
    <lineage>
        <taxon>Eukaryota</taxon>
        <taxon>Viridiplantae</taxon>
        <taxon>Streptophyta</taxon>
        <taxon>Embryophyta</taxon>
        <taxon>Tracheophyta</taxon>
        <taxon>Spermatophyta</taxon>
        <taxon>Magnoliopsida</taxon>
        <taxon>Liliopsida</taxon>
        <taxon>Araceae</taxon>
        <taxon>Aroideae</taxon>
        <taxon>Colocasieae</taxon>
        <taxon>Colocasia</taxon>
    </lineage>
</organism>
<feature type="region of interest" description="Disordered" evidence="1">
    <location>
        <begin position="20"/>
        <end position="74"/>
    </location>
</feature>
<comment type="caution">
    <text evidence="2">The sequence shown here is derived from an EMBL/GenBank/DDBJ whole genome shotgun (WGS) entry which is preliminary data.</text>
</comment>
<evidence type="ECO:0000256" key="1">
    <source>
        <dbReference type="SAM" id="MobiDB-lite"/>
    </source>
</evidence>
<gene>
    <name evidence="2" type="ORF">Taro_010982</name>
</gene>
<accession>A0A843U913</accession>
<sequence>MVMLSHYTFTPWFDRAARTGAARSNRTVPGRQRRPGTVGSTTRVDPGVPPRDAAGRHGLVRYTPDRPPTCIKVM</sequence>
<name>A0A843U913_COLES</name>
<evidence type="ECO:0000313" key="3">
    <source>
        <dbReference type="Proteomes" id="UP000652761"/>
    </source>
</evidence>
<dbReference type="Proteomes" id="UP000652761">
    <property type="component" value="Unassembled WGS sequence"/>
</dbReference>
<protein>
    <submittedName>
        <fullName evidence="2">Uncharacterized protein</fullName>
    </submittedName>
</protein>
<dbReference type="EMBL" id="NMUH01000405">
    <property type="protein sequence ID" value="MQL78557.1"/>
    <property type="molecule type" value="Genomic_DNA"/>
</dbReference>